<dbReference type="EMBL" id="JBIMZQ010000001">
    <property type="protein sequence ID" value="KAL3674983.1"/>
    <property type="molecule type" value="Genomic_DNA"/>
</dbReference>
<proteinExistence type="predicted"/>
<comment type="caution">
    <text evidence="1">The sequence shown here is derived from an EMBL/GenBank/DDBJ whole genome shotgun (WGS) entry which is preliminary data.</text>
</comment>
<dbReference type="AlphaFoldDB" id="A0ABD3G737"/>
<keyword evidence="2" id="KW-1185">Reference proteome</keyword>
<organism evidence="1 2">
    <name type="scientific">Phytophthora oleae</name>
    <dbReference type="NCBI Taxonomy" id="2107226"/>
    <lineage>
        <taxon>Eukaryota</taxon>
        <taxon>Sar</taxon>
        <taxon>Stramenopiles</taxon>
        <taxon>Oomycota</taxon>
        <taxon>Peronosporomycetes</taxon>
        <taxon>Peronosporales</taxon>
        <taxon>Peronosporaceae</taxon>
        <taxon>Phytophthora</taxon>
    </lineage>
</organism>
<dbReference type="Proteomes" id="UP001632037">
    <property type="component" value="Unassembled WGS sequence"/>
</dbReference>
<sequence length="153" mass="17675">MHDVNPDNPVRHYLSTDKDPVWNMPSELTALATLTRRLLCDALDKRFFSRYYDLSAMEKTSYTLEMQLKLHPIWKKPKRNINAVVVLVFRQHGYTSQQSFDKLTKVNEKIRDQLRSVLSTVAEPIGLYDPEPSSTVSSSYFDPVVERDLPKSG</sequence>
<evidence type="ECO:0000313" key="1">
    <source>
        <dbReference type="EMBL" id="KAL3674983.1"/>
    </source>
</evidence>
<name>A0ABD3G737_9STRA</name>
<evidence type="ECO:0000313" key="2">
    <source>
        <dbReference type="Proteomes" id="UP001632037"/>
    </source>
</evidence>
<accession>A0ABD3G737</accession>
<protein>
    <submittedName>
        <fullName evidence="1">Uncharacterized protein</fullName>
    </submittedName>
</protein>
<reference evidence="1 2" key="1">
    <citation type="submission" date="2024-09" db="EMBL/GenBank/DDBJ databases">
        <title>Genome sequencing and assembly of Phytophthora oleae, isolate VK10A, causative agent of rot of olive drupes.</title>
        <authorList>
            <person name="Conti Taguali S."/>
            <person name="Riolo M."/>
            <person name="La Spada F."/>
            <person name="Cacciola S.O."/>
            <person name="Dionisio G."/>
        </authorList>
    </citation>
    <scope>NUCLEOTIDE SEQUENCE [LARGE SCALE GENOMIC DNA]</scope>
    <source>
        <strain evidence="1 2">VK10A</strain>
    </source>
</reference>
<gene>
    <name evidence="1" type="ORF">V7S43_000908</name>
</gene>